<dbReference type="KEGG" id="pfh:PFHG_05208"/>
<evidence type="ECO:0008006" key="3">
    <source>
        <dbReference type="Google" id="ProtNLM"/>
    </source>
</evidence>
<proteinExistence type="predicted"/>
<gene>
    <name evidence="1" type="ORF">PFHG_05208</name>
</gene>
<accession>A0A0L7KK72</accession>
<evidence type="ECO:0000313" key="2">
    <source>
        <dbReference type="Proteomes" id="UP000054289"/>
    </source>
</evidence>
<reference evidence="1 2" key="1">
    <citation type="submission" date="2006-03" db="EMBL/GenBank/DDBJ databases">
        <title>Annotation of Plasmodium falciparum HB3.</title>
        <authorList>
            <consortium name="The Broad Institute Genome Sequencing Platform"/>
            <person name="Volkman S.K."/>
            <person name="Neafsey D.E."/>
            <person name="Dash A.P."/>
            <person name="Chitnis C.E."/>
            <person name="Hartl D.L."/>
            <person name="Young S.K."/>
            <person name="Zeng Q."/>
            <person name="Koehrsen M."/>
            <person name="Alvarado L."/>
            <person name="Berlin A."/>
            <person name="Borenstein D."/>
            <person name="Chapman S.B."/>
            <person name="Chen Z."/>
            <person name="Engels R."/>
            <person name="Freedman E."/>
            <person name="Gellesch M."/>
            <person name="Goldberg J."/>
            <person name="Griggs A."/>
            <person name="Gujja S."/>
            <person name="Heilman E.R."/>
            <person name="Heiman D.I."/>
            <person name="Howarth C."/>
            <person name="Jen D."/>
            <person name="Larson L."/>
            <person name="Mehta T."/>
            <person name="Neiman D."/>
            <person name="Park D."/>
            <person name="Pearson M."/>
            <person name="Roberts A."/>
            <person name="Saif S."/>
            <person name="Shea T."/>
            <person name="Shenoy N."/>
            <person name="Sisk P."/>
            <person name="Stolte C."/>
            <person name="Sykes S."/>
            <person name="Walk T."/>
            <person name="White J."/>
            <person name="Yandava C."/>
            <person name="Haas B."/>
            <person name="Henn M.R."/>
            <person name="Nusbaum C."/>
            <person name="Birren B."/>
        </authorList>
    </citation>
    <scope>NUCLEOTIDE SEQUENCE [LARGE SCALE GENOMIC DNA]</scope>
    <source>
        <strain evidence="1">HB3</strain>
    </source>
</reference>
<dbReference type="Proteomes" id="UP000054289">
    <property type="component" value="Unassembled WGS sequence"/>
</dbReference>
<protein>
    <recommendedName>
        <fullName evidence="3">Plasmodium falciparum erythrocyte membrane protein 1 acidic terminal segment domain-containing protein</fullName>
    </recommendedName>
</protein>
<dbReference type="AlphaFoldDB" id="A0A0L7KK72"/>
<reference evidence="2" key="2">
    <citation type="submission" date="2006-03" db="EMBL/GenBank/DDBJ databases">
        <title>The genome sequence of the Plasmodium falciparum HB3.</title>
        <authorList>
            <consortium name="The Broad Institute Genome Sequencing Platform"/>
            <person name="Birren B."/>
            <person name="Lander E."/>
            <person name="Galagan J."/>
            <person name="Nusbaum C."/>
            <person name="Devon K."/>
            <person name="Henn M."/>
            <person name="Jaffe D."/>
            <person name="Butler J."/>
            <person name="Alvarez P."/>
            <person name="Gnerre S."/>
            <person name="Grabherr M."/>
            <person name="Kleber M."/>
            <person name="Mauceli E."/>
            <person name="Brockman W."/>
            <person name="MacCallum I.A."/>
            <person name="Rounsley S."/>
            <person name="Young S."/>
            <person name="LaButti K."/>
            <person name="Pushparaj V."/>
            <person name="DeCaprio D."/>
            <person name="Crawford M."/>
            <person name="Koehrsen M."/>
            <person name="Engels R."/>
            <person name="Montgomery P."/>
            <person name="Pearson M."/>
            <person name="Howarth C."/>
            <person name="Larson L."/>
            <person name="Luoma S."/>
            <person name="White J."/>
            <person name="Kodira C."/>
            <person name="Zeng Q."/>
            <person name="Oleary S."/>
            <person name="Yandava C."/>
            <person name="Alvarado L."/>
            <person name="Wirth D."/>
            <person name="Volkman S."/>
            <person name="Hartl D."/>
        </authorList>
    </citation>
    <scope>NUCLEOTIDE SEQUENCE [LARGE SCALE GENOMIC DNA]</scope>
</reference>
<dbReference type="OrthoDB" id="378826at2759"/>
<organism evidence="1 2">
    <name type="scientific">Plasmodium falciparum (isolate HB3)</name>
    <dbReference type="NCBI Taxonomy" id="137071"/>
    <lineage>
        <taxon>Eukaryota</taxon>
        <taxon>Sar</taxon>
        <taxon>Alveolata</taxon>
        <taxon>Apicomplexa</taxon>
        <taxon>Aconoidasida</taxon>
        <taxon>Haemosporida</taxon>
        <taxon>Plasmodiidae</taxon>
        <taxon>Plasmodium</taxon>
        <taxon>Plasmodium (Laverania)</taxon>
    </lineage>
</organism>
<evidence type="ECO:0000313" key="1">
    <source>
        <dbReference type="EMBL" id="KOB63471.1"/>
    </source>
</evidence>
<dbReference type="EMBL" id="CH672199">
    <property type="protein sequence ID" value="KOB63471.1"/>
    <property type="molecule type" value="Genomic_DNA"/>
</dbReference>
<name>A0A0L7KK72_PLAFX</name>
<sequence>MERKEYLLDIQPSTLDDIHKINDETYNIISTNNIYDHPSQETPLQLLGSTNIIPSYITTEQNNGLRTNISMDTYIDETNNNNVVATSIIGDDQMENSYNC</sequence>